<dbReference type="Proteomes" id="UP000094526">
    <property type="component" value="Unassembled WGS sequence"/>
</dbReference>
<dbReference type="SUPFAM" id="SSF53254">
    <property type="entry name" value="Phosphoglycerate mutase-like"/>
    <property type="match status" value="1"/>
</dbReference>
<dbReference type="GO" id="GO:0003993">
    <property type="term" value="F:acid phosphatase activity"/>
    <property type="evidence" value="ECO:0007669"/>
    <property type="project" value="TreeGrafter"/>
</dbReference>
<evidence type="ECO:0000313" key="6">
    <source>
        <dbReference type="Proteomes" id="UP000094526"/>
    </source>
</evidence>
<gene>
    <name evidence="5" type="ORF">CLCR_03977</name>
</gene>
<dbReference type="VEuPathDB" id="FungiDB:G647_08229"/>
<dbReference type="InterPro" id="IPR029033">
    <property type="entry name" value="His_PPase_superfam"/>
</dbReference>
<evidence type="ECO:0000256" key="2">
    <source>
        <dbReference type="ARBA" id="ARBA00012632"/>
    </source>
</evidence>
<dbReference type="PROSITE" id="PS00616">
    <property type="entry name" value="HIS_ACID_PHOSPHAT_1"/>
    <property type="match status" value="1"/>
</dbReference>
<dbReference type="VEuPathDB" id="FungiDB:CLCR_03977"/>
<dbReference type="OrthoDB" id="6509975at2759"/>
<evidence type="ECO:0000256" key="3">
    <source>
        <dbReference type="ARBA" id="ARBA00022801"/>
    </source>
</evidence>
<keyword evidence="4" id="KW-0732">Signal</keyword>
<evidence type="ECO:0000256" key="4">
    <source>
        <dbReference type="SAM" id="SignalP"/>
    </source>
</evidence>
<evidence type="ECO:0000313" key="5">
    <source>
        <dbReference type="EMBL" id="OCT48070.1"/>
    </source>
</evidence>
<keyword evidence="6" id="KW-1185">Reference proteome</keyword>
<feature type="chain" id="PRO_5008650823" description="3-phytase" evidence="4">
    <location>
        <begin position="17"/>
        <end position="580"/>
    </location>
</feature>
<name>A0A1C1CHT1_9EURO</name>
<dbReference type="AlphaFoldDB" id="A0A1C1CHT1"/>
<dbReference type="STRING" id="86049.A0A1C1CHT1"/>
<sequence>MVSSKLLVLSCGLAGAAVLDPRQATTASGETTASATEPWYYQTTPELFAGPTTTGLIAPFLAQTNPAPWGAGASYVPNAPLETNVPIQGNTNNQSIFQLHGQLSSYFPNPLGFGSNEYPLPPGANISTVHVLHRHGSRYPTGTSSVASFGSKIQNITANGTAKWTGDLSFLNSWKYNLGAEILVARGRQELFDAGVLFYYDYGALYNTSTKIIARTTTQDRMLKSAEYFMAGFFGLEWTQNASLVPIIEQNLFNITLAGYMNCNNSNNYLSTGGNNASVIWENIYLANATKRLQALAGGYNWTVADSYNAQTLCPYEHVAFGYSQWCDLFTYEEWQGFEYSIDLQFNGNNGFGSPTGRAVGIGYVEELYARLQGHLPDVPPGTTQINTTMVASTATFPLNQTLYFDFSHDTNIMSIITAFGLKQFAQPLGPTGPPANQQLIVSHTTPFGARMASVWEIIHTPQPLKAIRPTSSNATASDYYTNGTATTYIHLTISQRTVPLYKSYPQCEERDDGWCELSTILQIWGGLLDQAEYDYSCNGKYPAVAPGNITNGVPISKRSLGRRFGSSLEFYESSDRWVL</sequence>
<dbReference type="Gene3D" id="3.40.50.1240">
    <property type="entry name" value="Phosphoglycerate mutase-like"/>
    <property type="match status" value="1"/>
</dbReference>
<proteinExistence type="inferred from homology"/>
<dbReference type="CDD" id="cd07061">
    <property type="entry name" value="HP_HAP_like"/>
    <property type="match status" value="1"/>
</dbReference>
<organism evidence="5 6">
    <name type="scientific">Cladophialophora carrionii</name>
    <dbReference type="NCBI Taxonomy" id="86049"/>
    <lineage>
        <taxon>Eukaryota</taxon>
        <taxon>Fungi</taxon>
        <taxon>Dikarya</taxon>
        <taxon>Ascomycota</taxon>
        <taxon>Pezizomycotina</taxon>
        <taxon>Eurotiomycetes</taxon>
        <taxon>Chaetothyriomycetidae</taxon>
        <taxon>Chaetothyriales</taxon>
        <taxon>Herpotrichiellaceae</taxon>
        <taxon>Cladophialophora</taxon>
    </lineage>
</organism>
<dbReference type="GO" id="GO:0016158">
    <property type="term" value="F:inositol hexakisphosphate 3-phosphatase activity"/>
    <property type="evidence" value="ECO:0007669"/>
    <property type="project" value="UniProtKB-EC"/>
</dbReference>
<feature type="signal peptide" evidence="4">
    <location>
        <begin position="1"/>
        <end position="16"/>
    </location>
</feature>
<dbReference type="InterPro" id="IPR033379">
    <property type="entry name" value="Acid_Pase_AS"/>
</dbReference>
<dbReference type="eggNOG" id="KOG1382">
    <property type="taxonomic scope" value="Eukaryota"/>
</dbReference>
<comment type="similarity">
    <text evidence="1">Belongs to the histidine acid phosphatase family.</text>
</comment>
<reference evidence="6" key="1">
    <citation type="submission" date="2015-07" db="EMBL/GenBank/DDBJ databases">
        <authorList>
            <person name="Teixeira M.M."/>
            <person name="Souza R.C."/>
            <person name="Almeida L.G."/>
            <person name="Vicente V.A."/>
            <person name="de Hoog S."/>
            <person name="Bocca A.L."/>
            <person name="de Almeida S.R."/>
            <person name="Vasconcelos A.T."/>
            <person name="Felipe M.S."/>
        </authorList>
    </citation>
    <scope>NUCLEOTIDE SEQUENCE [LARGE SCALE GENOMIC DNA]</scope>
    <source>
        <strain evidence="6">KSF</strain>
    </source>
</reference>
<dbReference type="InterPro" id="IPR000560">
    <property type="entry name" value="His_Pase_clade-2"/>
</dbReference>
<protein>
    <recommendedName>
        <fullName evidence="2">3-phytase</fullName>
        <ecNumber evidence="2">3.1.3.8</ecNumber>
    </recommendedName>
</protein>
<keyword evidence="3" id="KW-0378">Hydrolase</keyword>
<dbReference type="EMBL" id="LGRB01000012">
    <property type="protein sequence ID" value="OCT48070.1"/>
    <property type="molecule type" value="Genomic_DNA"/>
</dbReference>
<dbReference type="EC" id="3.1.3.8" evidence="2"/>
<accession>A0A1C1CHT1</accession>
<dbReference type="PROSITE" id="PS00778">
    <property type="entry name" value="HIS_ACID_PHOSPHAT_2"/>
    <property type="match status" value="1"/>
</dbReference>
<dbReference type="Pfam" id="PF00328">
    <property type="entry name" value="His_Phos_2"/>
    <property type="match status" value="1"/>
</dbReference>
<comment type="caution">
    <text evidence="5">The sequence shown here is derived from an EMBL/GenBank/DDBJ whole genome shotgun (WGS) entry which is preliminary data.</text>
</comment>
<evidence type="ECO:0000256" key="1">
    <source>
        <dbReference type="ARBA" id="ARBA00005375"/>
    </source>
</evidence>
<dbReference type="PANTHER" id="PTHR20963:SF43">
    <property type="entry name" value="PUTATIVE (AFU_ORTHOLOGUE AFUA_7G01240)-RELATED"/>
    <property type="match status" value="1"/>
</dbReference>
<dbReference type="PANTHER" id="PTHR20963">
    <property type="entry name" value="MULTIPLE INOSITOL POLYPHOSPHATE PHOSPHATASE-RELATED"/>
    <property type="match status" value="1"/>
</dbReference>